<evidence type="ECO:0008006" key="6">
    <source>
        <dbReference type="Google" id="ProtNLM"/>
    </source>
</evidence>
<organism evidence="4 5">
    <name type="scientific">Petropleomorpha daqingensis</name>
    <dbReference type="NCBI Taxonomy" id="2026353"/>
    <lineage>
        <taxon>Bacteria</taxon>
        <taxon>Bacillati</taxon>
        <taxon>Actinomycetota</taxon>
        <taxon>Actinomycetes</taxon>
        <taxon>Geodermatophilales</taxon>
        <taxon>Geodermatophilaceae</taxon>
        <taxon>Petropleomorpha</taxon>
    </lineage>
</organism>
<accession>A0A853CBE6</accession>
<keyword evidence="2" id="KW-0812">Transmembrane</keyword>
<feature type="chain" id="PRO_5032500142" description="Metallo-peptidase family M12B Reprolysin-like" evidence="3">
    <location>
        <begin position="32"/>
        <end position="548"/>
    </location>
</feature>
<dbReference type="Proteomes" id="UP000541969">
    <property type="component" value="Unassembled WGS sequence"/>
</dbReference>
<dbReference type="Gene3D" id="3.40.390.10">
    <property type="entry name" value="Collagenase (Catalytic Domain)"/>
    <property type="match status" value="1"/>
</dbReference>
<feature type="compositionally biased region" description="Low complexity" evidence="1">
    <location>
        <begin position="468"/>
        <end position="482"/>
    </location>
</feature>
<keyword evidence="2" id="KW-0472">Membrane</keyword>
<dbReference type="RefSeq" id="WP_179715358.1">
    <property type="nucleotide sequence ID" value="NZ_JACBZT010000001.1"/>
</dbReference>
<comment type="caution">
    <text evidence="4">The sequence shown here is derived from an EMBL/GenBank/DDBJ whole genome shotgun (WGS) entry which is preliminary data.</text>
</comment>
<dbReference type="AlphaFoldDB" id="A0A853CBE6"/>
<protein>
    <recommendedName>
        <fullName evidence="6">Metallo-peptidase family M12B Reprolysin-like</fullName>
    </recommendedName>
</protein>
<feature type="region of interest" description="Disordered" evidence="1">
    <location>
        <begin position="452"/>
        <end position="492"/>
    </location>
</feature>
<evidence type="ECO:0000256" key="2">
    <source>
        <dbReference type="SAM" id="Phobius"/>
    </source>
</evidence>
<evidence type="ECO:0000256" key="3">
    <source>
        <dbReference type="SAM" id="SignalP"/>
    </source>
</evidence>
<evidence type="ECO:0000313" key="5">
    <source>
        <dbReference type="Proteomes" id="UP000541969"/>
    </source>
</evidence>
<gene>
    <name evidence="4" type="ORF">GGQ55_000945</name>
</gene>
<keyword evidence="2" id="KW-1133">Transmembrane helix</keyword>
<keyword evidence="3" id="KW-0732">Signal</keyword>
<sequence>MSASSGRRARRLLLPLAVCAGVLLPALPAAADEPATVVGQLVQAYPEQAHPGHDGPDAPLSWVRTAAGESVRIPTEDVADVPAGSTVSVAVGGQVDDAAAGDGYEPAQDVLSTDVLADPATTAPPRGTLTNQVTVAMVVPAGGQQDGATLAQVVDAVNGPVATFWSTQTGGAVRLGVTAAHDWITTEAGCADPNALWAEVATDVGFVPGPGRHLVVYLSSTPADLPGCSYALGQVGSSPSSGGSLYVRDTLPSVIAHELGHNFGLGHSSGLQCDRALDSGTCRTAAYRDYYDVMGASWSQLGTLTAAQADRLGVLPSSARADVAVGDPALTVALSPLAGATGTRAVKLTAADGSVYWLEYRAPTGQDAWLGTAANRFALDAGVLLHRAGGFPDTSLLLDGTPSAASGWEGDLQDALPLGVPVPVDGGAFTVTVQAGTGAGATVTIVPGAGTPGAAPAQASRPAVLPGSAAPTAAPAPVASSTPAPPVATAPAAPTVPHVAAAQDLDEAAAVHPAESGSVRLVATAALALAGALLLATAAARLRRRVRR</sequence>
<dbReference type="SUPFAM" id="SSF55486">
    <property type="entry name" value="Metalloproteases ('zincins'), catalytic domain"/>
    <property type="match status" value="1"/>
</dbReference>
<evidence type="ECO:0000313" key="4">
    <source>
        <dbReference type="EMBL" id="NYJ04667.1"/>
    </source>
</evidence>
<feature type="transmembrane region" description="Helical" evidence="2">
    <location>
        <begin position="521"/>
        <end position="542"/>
    </location>
</feature>
<evidence type="ECO:0000256" key="1">
    <source>
        <dbReference type="SAM" id="MobiDB-lite"/>
    </source>
</evidence>
<reference evidence="4 5" key="1">
    <citation type="submission" date="2020-07" db="EMBL/GenBank/DDBJ databases">
        <title>Sequencing the genomes of 1000 actinobacteria strains.</title>
        <authorList>
            <person name="Klenk H.-P."/>
        </authorList>
    </citation>
    <scope>NUCLEOTIDE SEQUENCE [LARGE SCALE GENOMIC DNA]</scope>
    <source>
        <strain evidence="4 5">DSM 104001</strain>
    </source>
</reference>
<dbReference type="InterPro" id="IPR024079">
    <property type="entry name" value="MetalloPept_cat_dom_sf"/>
</dbReference>
<keyword evidence="5" id="KW-1185">Reference proteome</keyword>
<dbReference type="EMBL" id="JACBZT010000001">
    <property type="protein sequence ID" value="NYJ04667.1"/>
    <property type="molecule type" value="Genomic_DNA"/>
</dbReference>
<feature type="signal peptide" evidence="3">
    <location>
        <begin position="1"/>
        <end position="31"/>
    </location>
</feature>
<name>A0A853CBE6_9ACTN</name>
<dbReference type="GO" id="GO:0008237">
    <property type="term" value="F:metallopeptidase activity"/>
    <property type="evidence" value="ECO:0007669"/>
    <property type="project" value="InterPro"/>
</dbReference>
<proteinExistence type="predicted"/>